<dbReference type="Pfam" id="PF03176">
    <property type="entry name" value="MMPL"/>
    <property type="match status" value="2"/>
</dbReference>
<feature type="transmembrane region" description="Helical" evidence="6">
    <location>
        <begin position="340"/>
        <end position="363"/>
    </location>
</feature>
<gene>
    <name evidence="8" type="ORF">PQJ61_13755</name>
</gene>
<name>A0AAJ1MNJ3_9SPIO</name>
<evidence type="ECO:0000256" key="6">
    <source>
        <dbReference type="SAM" id="Phobius"/>
    </source>
</evidence>
<feature type="transmembrane region" description="Helical" evidence="6">
    <location>
        <begin position="665"/>
        <end position="685"/>
    </location>
</feature>
<dbReference type="GO" id="GO:0005886">
    <property type="term" value="C:plasma membrane"/>
    <property type="evidence" value="ECO:0007669"/>
    <property type="project" value="UniProtKB-SubCell"/>
</dbReference>
<evidence type="ECO:0000256" key="4">
    <source>
        <dbReference type="ARBA" id="ARBA00022989"/>
    </source>
</evidence>
<dbReference type="SUPFAM" id="SSF82866">
    <property type="entry name" value="Multidrug efflux transporter AcrB transmembrane domain"/>
    <property type="match status" value="2"/>
</dbReference>
<evidence type="ECO:0000313" key="9">
    <source>
        <dbReference type="Proteomes" id="UP001221217"/>
    </source>
</evidence>
<evidence type="ECO:0000256" key="5">
    <source>
        <dbReference type="ARBA" id="ARBA00023136"/>
    </source>
</evidence>
<dbReference type="GO" id="GO:0022857">
    <property type="term" value="F:transmembrane transporter activity"/>
    <property type="evidence" value="ECO:0007669"/>
    <property type="project" value="InterPro"/>
</dbReference>
<keyword evidence="3 6" id="KW-0812">Transmembrane</keyword>
<keyword evidence="2" id="KW-1003">Cell membrane</keyword>
<evidence type="ECO:0000256" key="1">
    <source>
        <dbReference type="ARBA" id="ARBA00004651"/>
    </source>
</evidence>
<feature type="transmembrane region" description="Helical" evidence="6">
    <location>
        <begin position="211"/>
        <end position="230"/>
    </location>
</feature>
<feature type="transmembrane region" description="Helical" evidence="6">
    <location>
        <begin position="635"/>
        <end position="659"/>
    </location>
</feature>
<dbReference type="EMBL" id="JAQQAL010000034">
    <property type="protein sequence ID" value="MDC7227825.1"/>
    <property type="molecule type" value="Genomic_DNA"/>
</dbReference>
<keyword evidence="5 6" id="KW-0472">Membrane</keyword>
<evidence type="ECO:0000259" key="7">
    <source>
        <dbReference type="PROSITE" id="PS50156"/>
    </source>
</evidence>
<evidence type="ECO:0000256" key="2">
    <source>
        <dbReference type="ARBA" id="ARBA00022475"/>
    </source>
</evidence>
<feature type="transmembrane region" description="Helical" evidence="6">
    <location>
        <begin position="733"/>
        <end position="762"/>
    </location>
</feature>
<feature type="transmembrane region" description="Helical" evidence="6">
    <location>
        <begin position="610"/>
        <end position="628"/>
    </location>
</feature>
<sequence length="771" mass="85280">MMFKLLQAIMKRSNLFIVVTILITAFFGYKALDTVIDPDFYSIFPQQNDRVEQLFNETGITDSLEMHLYLTVESEDDINLEQLRLFYEVLQNIEAREDVTGSITPFNFITFRNNGGRFSVEPMTAGAPETETDAALFINRLKTEPLAQGFISSAEGRVMSALFVTASDVNPAAFTAEFEELISPLNDVFKVYHSGDLPFAAKTTGYIQKDLMLLVVLAVIVILIVLFLSFRSFRAVLLPIITVAFGAVWALGFAATLGYKLTVVSVVLPTIVLAIGSSYTVHILSEYFREFGQSGQGADTAFEICIAVSHVLKTVVLAGVTTIIGFCSLLFTTIAPIREFGLSVSFGILACIILSLFFLPSLLSKLSPPRDAQRERIAYGPLNRLIGGISKLVLRFYPVFIIIFIVSILCAVLLYPEISRKVDYVDYFPADDKIVSDSAKITESSGGGQSLNITLIAPEGENRYFLRPDVMAEVDALQDSIREIPDVLGVMSFYTILEQINGVMFNEEGLPQNRGLIMLLSRYFNLMGDRDITYAADADFVSGDYSQVTLFLKVYDSETGKTIADRDILELIEDLQMKVDAAFPEAGASHIWGNTVLFYEAGRQIHRDQLLSTSIAMVLIVIVSMIFFRSVLMGFCSLIPLVFAIALNYIMMVLFSIPLDVTTVLVSNVAIGVGVDDAIHFLLQYRSRLALNGRDRRPAIVESYQITGRPIILTTVSIVAGFSILGFASFKPIVYFGLLVSISLAAAMISTLLFLPAFLAAYSRIKDIRRS</sequence>
<reference evidence="8 9" key="1">
    <citation type="submission" date="2022-12" db="EMBL/GenBank/DDBJ databases">
        <title>Metagenome assembled genome from gulf of manar.</title>
        <authorList>
            <person name="Kohli P."/>
            <person name="Pk S."/>
            <person name="Venkata Ramana C."/>
            <person name="Sasikala C."/>
        </authorList>
    </citation>
    <scope>NUCLEOTIDE SEQUENCE [LARGE SCALE GENOMIC DNA]</scope>
    <source>
        <strain evidence="8">JB008</strain>
    </source>
</reference>
<dbReference type="PROSITE" id="PS50156">
    <property type="entry name" value="SSD"/>
    <property type="match status" value="2"/>
</dbReference>
<dbReference type="InterPro" id="IPR050545">
    <property type="entry name" value="Mycobact_MmpL"/>
</dbReference>
<organism evidence="8 9">
    <name type="scientific">Candidatus Thalassospirochaeta sargassi</name>
    <dbReference type="NCBI Taxonomy" id="3119039"/>
    <lineage>
        <taxon>Bacteria</taxon>
        <taxon>Pseudomonadati</taxon>
        <taxon>Spirochaetota</taxon>
        <taxon>Spirochaetia</taxon>
        <taxon>Spirochaetales</taxon>
        <taxon>Spirochaetaceae</taxon>
        <taxon>Candidatus Thalassospirochaeta</taxon>
    </lineage>
</organism>
<feature type="domain" description="SSD" evidence="7">
    <location>
        <begin position="635"/>
        <end position="761"/>
    </location>
</feature>
<feature type="transmembrane region" description="Helical" evidence="6">
    <location>
        <begin position="315"/>
        <end position="334"/>
    </location>
</feature>
<feature type="transmembrane region" description="Helical" evidence="6">
    <location>
        <begin position="263"/>
        <end position="284"/>
    </location>
</feature>
<dbReference type="InterPro" id="IPR001036">
    <property type="entry name" value="Acrflvin-R"/>
</dbReference>
<dbReference type="InterPro" id="IPR004869">
    <property type="entry name" value="MMPL_dom"/>
</dbReference>
<dbReference type="Proteomes" id="UP001221217">
    <property type="component" value="Unassembled WGS sequence"/>
</dbReference>
<keyword evidence="4 6" id="KW-1133">Transmembrane helix</keyword>
<dbReference type="PANTHER" id="PTHR33406">
    <property type="entry name" value="MEMBRANE PROTEIN MJ1562-RELATED"/>
    <property type="match status" value="1"/>
</dbReference>
<proteinExistence type="predicted"/>
<dbReference type="Gene3D" id="1.20.1640.10">
    <property type="entry name" value="Multidrug efflux transporter AcrB transmembrane domain"/>
    <property type="match status" value="2"/>
</dbReference>
<evidence type="ECO:0000256" key="3">
    <source>
        <dbReference type="ARBA" id="ARBA00022692"/>
    </source>
</evidence>
<feature type="transmembrane region" description="Helical" evidence="6">
    <location>
        <begin position="237"/>
        <end position="257"/>
    </location>
</feature>
<feature type="transmembrane region" description="Helical" evidence="6">
    <location>
        <begin position="392"/>
        <end position="415"/>
    </location>
</feature>
<accession>A0AAJ1MNJ3</accession>
<protein>
    <submittedName>
        <fullName evidence="8">MMPL family transporter</fullName>
    </submittedName>
</protein>
<dbReference type="PRINTS" id="PR00702">
    <property type="entry name" value="ACRIFLAVINRP"/>
</dbReference>
<dbReference type="PANTHER" id="PTHR33406:SF13">
    <property type="entry name" value="MEMBRANE PROTEIN YDFJ"/>
    <property type="match status" value="1"/>
</dbReference>
<evidence type="ECO:0000313" key="8">
    <source>
        <dbReference type="EMBL" id="MDC7227825.1"/>
    </source>
</evidence>
<dbReference type="AlphaFoldDB" id="A0AAJ1MNJ3"/>
<feature type="transmembrane region" description="Helical" evidence="6">
    <location>
        <begin position="706"/>
        <end position="727"/>
    </location>
</feature>
<feature type="domain" description="SSD" evidence="7">
    <location>
        <begin position="240"/>
        <end position="365"/>
    </location>
</feature>
<comment type="caution">
    <text evidence="8">The sequence shown here is derived from an EMBL/GenBank/DDBJ whole genome shotgun (WGS) entry which is preliminary data.</text>
</comment>
<comment type="subcellular location">
    <subcellularLocation>
        <location evidence="1">Cell membrane</location>
        <topology evidence="1">Multi-pass membrane protein</topology>
    </subcellularLocation>
</comment>
<dbReference type="InterPro" id="IPR000731">
    <property type="entry name" value="SSD"/>
</dbReference>